<dbReference type="PANTHER" id="PTHR31902:SF8">
    <property type="entry name" value="SUCRASE_FERREDOXIN DOMAIN-CONTAINING PROTEIN"/>
    <property type="match status" value="1"/>
</dbReference>
<proteinExistence type="predicted"/>
<protein>
    <submittedName>
        <fullName evidence="1">DNA, SC005</fullName>
    </submittedName>
</protein>
<dbReference type="HOGENOM" id="CLU_157373_0_0_1"/>
<dbReference type="Proteomes" id="UP000006564">
    <property type="component" value="Chromosome 1"/>
</dbReference>
<dbReference type="AlphaFoldDB" id="Q2UQ98"/>
<dbReference type="GeneID" id="10100192"/>
<evidence type="ECO:0000313" key="1">
    <source>
        <dbReference type="EMBL" id="BAE56267.1"/>
    </source>
</evidence>
<dbReference type="RefSeq" id="XP_023089321.1">
    <property type="nucleotide sequence ID" value="XM_023238006.1"/>
</dbReference>
<dbReference type="STRING" id="510516.Q2UQ98"/>
<dbReference type="PANTHER" id="PTHR31902">
    <property type="entry name" value="ACTIN PATCHES DISTAL PROTEIN 1"/>
    <property type="match status" value="1"/>
</dbReference>
<keyword evidence="2" id="KW-1185">Reference proteome</keyword>
<reference evidence="1 2" key="1">
    <citation type="journal article" date="2005" name="Nature">
        <title>Genome sequencing and analysis of Aspergillus oryzae.</title>
        <authorList>
            <person name="Machida M."/>
            <person name="Asai K."/>
            <person name="Sano M."/>
            <person name="Tanaka T."/>
            <person name="Kumagai T."/>
            <person name="Terai G."/>
            <person name="Kusumoto K."/>
            <person name="Arima T."/>
            <person name="Akita O."/>
            <person name="Kashiwagi Y."/>
            <person name="Abe K."/>
            <person name="Gomi K."/>
            <person name="Horiuchi H."/>
            <person name="Kitamoto K."/>
            <person name="Kobayashi T."/>
            <person name="Takeuchi M."/>
            <person name="Denning D.W."/>
            <person name="Galagan J.E."/>
            <person name="Nierman W.C."/>
            <person name="Yu J."/>
            <person name="Archer D.B."/>
            <person name="Bennett J.W."/>
            <person name="Bhatnagar D."/>
            <person name="Cleveland T.E."/>
            <person name="Fedorova N.D."/>
            <person name="Gotoh O."/>
            <person name="Horikawa H."/>
            <person name="Hosoyama A."/>
            <person name="Ichinomiya M."/>
            <person name="Igarashi R."/>
            <person name="Iwashita K."/>
            <person name="Juvvadi P.R."/>
            <person name="Kato M."/>
            <person name="Kato Y."/>
            <person name="Kin T."/>
            <person name="Kokubun A."/>
            <person name="Maeda H."/>
            <person name="Maeyama N."/>
            <person name="Maruyama J."/>
            <person name="Nagasaki H."/>
            <person name="Nakajima T."/>
            <person name="Oda K."/>
            <person name="Okada K."/>
            <person name="Paulsen I."/>
            <person name="Sakamoto K."/>
            <person name="Sawano T."/>
            <person name="Takahashi M."/>
            <person name="Takase K."/>
            <person name="Terabayashi Y."/>
            <person name="Wortman J."/>
            <person name="Yamada O."/>
            <person name="Yamagata Y."/>
            <person name="Anazawa H."/>
            <person name="Hata Y."/>
            <person name="Koide Y."/>
            <person name="Komori T."/>
            <person name="Koyama Y."/>
            <person name="Minetoki T."/>
            <person name="Suharnan S."/>
            <person name="Tanaka A."/>
            <person name="Isono K."/>
            <person name="Kuhara S."/>
            <person name="Ogasawara N."/>
            <person name="Kikuchi H."/>
        </authorList>
    </citation>
    <scope>NUCLEOTIDE SEQUENCE [LARGE SCALE GENOMIC DNA]</scope>
    <source>
        <strain evidence="2">ATCC 42149 / RIB 40</strain>
    </source>
</reference>
<sequence>MLRSLLSLGSRNADYIFPTVDPKQDGPNCKLDCADCTVHFPSKVKVENSRVLYGHIKEFHTHVLVATGKSDWTERVENEKGSLMEAFDTSSNKSKHGRGG</sequence>
<accession>Q2UQ98</accession>
<dbReference type="KEGG" id="aor:AO090005001339"/>
<gene>
    <name evidence="1" type="ORF">AO090005001339</name>
</gene>
<evidence type="ECO:0000313" key="2">
    <source>
        <dbReference type="Proteomes" id="UP000006564"/>
    </source>
</evidence>
<organism evidence="1 2">
    <name type="scientific">Aspergillus oryzae (strain ATCC 42149 / RIB 40)</name>
    <name type="common">Yellow koji mold</name>
    <dbReference type="NCBI Taxonomy" id="510516"/>
    <lineage>
        <taxon>Eukaryota</taxon>
        <taxon>Fungi</taxon>
        <taxon>Dikarya</taxon>
        <taxon>Ascomycota</taxon>
        <taxon>Pezizomycotina</taxon>
        <taxon>Eurotiomycetes</taxon>
        <taxon>Eurotiomycetidae</taxon>
        <taxon>Eurotiales</taxon>
        <taxon>Aspergillaceae</taxon>
        <taxon>Aspergillus</taxon>
        <taxon>Aspergillus subgen. Circumdati</taxon>
    </lineage>
</organism>
<dbReference type="EMBL" id="AP007151">
    <property type="protein sequence ID" value="BAE56267.1"/>
    <property type="molecule type" value="Genomic_DNA"/>
</dbReference>
<dbReference type="OMA" id="ANTITWY"/>
<name>Q2UQ98_ASPOR</name>
<dbReference type="InterPro" id="IPR009737">
    <property type="entry name" value="Aim32/Apd1-like"/>
</dbReference>